<gene>
    <name evidence="2" type="ORF">NRK68_36500</name>
</gene>
<dbReference type="RefSeq" id="WP_257858457.1">
    <property type="nucleotide sequence ID" value="NZ_CP102517.1"/>
</dbReference>
<protein>
    <recommendedName>
        <fullName evidence="4">Integral membrane protein</fullName>
    </recommendedName>
</protein>
<keyword evidence="2" id="KW-0614">Plasmid</keyword>
<keyword evidence="1" id="KW-0472">Membrane</keyword>
<keyword evidence="1" id="KW-1133">Transmembrane helix</keyword>
<evidence type="ECO:0000313" key="2">
    <source>
        <dbReference type="EMBL" id="UUY52758.1"/>
    </source>
</evidence>
<name>A0ABY5QAW6_9ACTN</name>
<evidence type="ECO:0000256" key="1">
    <source>
        <dbReference type="SAM" id="Phobius"/>
    </source>
</evidence>
<organism evidence="2 3">
    <name type="scientific">Streptomyces yangpuensis</name>
    <dbReference type="NCBI Taxonomy" id="1648182"/>
    <lineage>
        <taxon>Bacteria</taxon>
        <taxon>Bacillati</taxon>
        <taxon>Actinomycetota</taxon>
        <taxon>Actinomycetes</taxon>
        <taxon>Kitasatosporales</taxon>
        <taxon>Streptomycetaceae</taxon>
        <taxon>Streptomyces</taxon>
    </lineage>
</organism>
<evidence type="ECO:0008006" key="4">
    <source>
        <dbReference type="Google" id="ProtNLM"/>
    </source>
</evidence>
<feature type="transmembrane region" description="Helical" evidence="1">
    <location>
        <begin position="31"/>
        <end position="49"/>
    </location>
</feature>
<dbReference type="Proteomes" id="UP001057738">
    <property type="component" value="Plasmid pshk1"/>
</dbReference>
<proteinExistence type="predicted"/>
<sequence>MTYTSYFNRLEPKQHEIFGVDLGQGVSRRTLLLGVLVFTSWDGLLFLSIGFPSVQWLTLYLLPPVIVTVLGAQPSKSCDRRAVLATWVIGAHYQVHGHRPVICGGRVVAHRSEWIARSARWERHAPTLTRAFGSRLAGRLAGGADTEAVPPAGPAVELAHTVRLYGPDHMVKIAAGRGRRKGRST</sequence>
<accession>A0ABY5QAW6</accession>
<reference evidence="2" key="1">
    <citation type="submission" date="2022-08" db="EMBL/GenBank/DDBJ databases">
        <authorList>
            <person name="Tian L."/>
        </authorList>
    </citation>
    <scope>NUCLEOTIDE SEQUENCE</scope>
    <source>
        <strain evidence="2">CM253</strain>
        <plasmid evidence="2">pshk1</plasmid>
    </source>
</reference>
<evidence type="ECO:0000313" key="3">
    <source>
        <dbReference type="Proteomes" id="UP001057738"/>
    </source>
</evidence>
<keyword evidence="1" id="KW-0812">Transmembrane</keyword>
<dbReference type="EMBL" id="CP102517">
    <property type="protein sequence ID" value="UUY52758.1"/>
    <property type="molecule type" value="Genomic_DNA"/>
</dbReference>
<dbReference type="GeneID" id="95579039"/>
<keyword evidence="3" id="KW-1185">Reference proteome</keyword>
<geneLocation type="plasmid" evidence="2 3">
    <name>pshk1</name>
</geneLocation>